<evidence type="ECO:0000313" key="3">
    <source>
        <dbReference type="Proteomes" id="UP000198556"/>
    </source>
</evidence>
<feature type="transmembrane region" description="Helical" evidence="1">
    <location>
        <begin position="72"/>
        <end position="94"/>
    </location>
</feature>
<evidence type="ECO:0000313" key="2">
    <source>
        <dbReference type="EMBL" id="SEQ79896.1"/>
    </source>
</evidence>
<dbReference type="Proteomes" id="UP000198556">
    <property type="component" value="Unassembled WGS sequence"/>
</dbReference>
<organism evidence="2 3">
    <name type="scientific">Granulicatella balaenopterae</name>
    <dbReference type="NCBI Taxonomy" id="137733"/>
    <lineage>
        <taxon>Bacteria</taxon>
        <taxon>Bacillati</taxon>
        <taxon>Bacillota</taxon>
        <taxon>Bacilli</taxon>
        <taxon>Lactobacillales</taxon>
        <taxon>Carnobacteriaceae</taxon>
        <taxon>Granulicatella</taxon>
    </lineage>
</organism>
<sequence>MKNQKLTVKDLINVGLFSVLIMLATFIAGMIGFIPVTMPIVPFLGGLVSGPLCMLFATKIKKPGMLFIEQMIIMVFFIISGHGIWGIPTALIAAYLAEVILKRGQYTSVKAARLAFSVASLANVGLWLPLYFAREAYINQLVEMGYGQEYADKLMSVLPMWSLVPIVLLGMLGMYIGCTIGIKLLRKHFVKAGMVEEV</sequence>
<evidence type="ECO:0000256" key="1">
    <source>
        <dbReference type="SAM" id="Phobius"/>
    </source>
</evidence>
<keyword evidence="1" id="KW-0812">Transmembrane</keyword>
<protein>
    <submittedName>
        <fullName evidence="2">Energy-coupling factor transport system substrate-specific component</fullName>
    </submittedName>
</protein>
<feature type="transmembrane region" description="Helical" evidence="1">
    <location>
        <begin position="114"/>
        <end position="133"/>
    </location>
</feature>
<dbReference type="NCBIfam" id="TIGR02185">
    <property type="entry name" value="Trep_Strep"/>
    <property type="match status" value="1"/>
</dbReference>
<keyword evidence="3" id="KW-1185">Reference proteome</keyword>
<feature type="transmembrane region" description="Helical" evidence="1">
    <location>
        <begin position="12"/>
        <end position="34"/>
    </location>
</feature>
<feature type="transmembrane region" description="Helical" evidence="1">
    <location>
        <begin position="154"/>
        <end position="176"/>
    </location>
</feature>
<keyword evidence="1" id="KW-0472">Membrane</keyword>
<keyword evidence="1" id="KW-1133">Transmembrane helix</keyword>
<name>A0A1H9IZC8_9LACT</name>
<dbReference type="STRING" id="137733.SAMN05421767_10729"/>
<dbReference type="OrthoDB" id="9781459at2"/>
<reference evidence="2 3" key="1">
    <citation type="submission" date="2016-10" db="EMBL/GenBank/DDBJ databases">
        <authorList>
            <person name="de Groot N.N."/>
        </authorList>
    </citation>
    <scope>NUCLEOTIDE SEQUENCE [LARGE SCALE GENOMIC DNA]</scope>
    <source>
        <strain evidence="2 3">DSM 15827</strain>
    </source>
</reference>
<dbReference type="InterPro" id="IPR011733">
    <property type="entry name" value="CHP02185_IM"/>
</dbReference>
<accession>A0A1H9IZC8</accession>
<dbReference type="EMBL" id="FOGF01000007">
    <property type="protein sequence ID" value="SEQ79896.1"/>
    <property type="molecule type" value="Genomic_DNA"/>
</dbReference>
<dbReference type="AlphaFoldDB" id="A0A1H9IZC8"/>
<feature type="transmembrane region" description="Helical" evidence="1">
    <location>
        <begin position="40"/>
        <end position="60"/>
    </location>
</feature>
<gene>
    <name evidence="2" type="ORF">SAMN05421767_10729</name>
</gene>
<proteinExistence type="predicted"/>
<dbReference type="Pfam" id="PF09605">
    <property type="entry name" value="Trep_Strep"/>
    <property type="match status" value="1"/>
</dbReference>
<dbReference type="RefSeq" id="WP_089746154.1">
    <property type="nucleotide sequence ID" value="NZ_FOGF01000007.1"/>
</dbReference>